<proteinExistence type="predicted"/>
<sequence length="225" mass="25165">MKKLFLFLFVSIICYCAFSQDDNYFKLQYSSPIGEYKHSYTQGAGLEFGRRFMFDLAIGDLVVPGIDVSFLDFSFNKGKEESFFVKSFNSSVDSLAYFADDGFIIALGPKIGLVSSLELIDGLMLDLSLKYSPTIIIASRTLGRTPDNIDTDGESSTGLSFANCISVEPGIRYKWFSFGMEFLFGKVDVNYGKNIIPHIENGTYSLIKKKSLGINTFRLFVGINF</sequence>
<dbReference type="Proteomes" id="UP000824267">
    <property type="component" value="Unassembled WGS sequence"/>
</dbReference>
<comment type="caution">
    <text evidence="2">The sequence shown here is derived from an EMBL/GenBank/DDBJ whole genome shotgun (WGS) entry which is preliminary data.</text>
</comment>
<evidence type="ECO:0000313" key="2">
    <source>
        <dbReference type="EMBL" id="HIW88010.1"/>
    </source>
</evidence>
<evidence type="ECO:0000313" key="3">
    <source>
        <dbReference type="Proteomes" id="UP000824267"/>
    </source>
</evidence>
<keyword evidence="1" id="KW-0732">Signal</keyword>
<protein>
    <recommendedName>
        <fullName evidence="4">Outer membrane protein beta-barrel domain-containing protein</fullName>
    </recommendedName>
</protein>
<evidence type="ECO:0008006" key="4">
    <source>
        <dbReference type="Google" id="ProtNLM"/>
    </source>
</evidence>
<reference evidence="2" key="2">
    <citation type="submission" date="2021-04" db="EMBL/GenBank/DDBJ databases">
        <authorList>
            <person name="Gilroy R."/>
        </authorList>
    </citation>
    <scope>NUCLEOTIDE SEQUENCE</scope>
    <source>
        <strain evidence="2">Gambia16-930</strain>
    </source>
</reference>
<name>A0A9D1RID6_9BACT</name>
<organism evidence="2 3">
    <name type="scientific">Candidatus Onthomorpha intestinigallinarum</name>
    <dbReference type="NCBI Taxonomy" id="2840880"/>
    <lineage>
        <taxon>Bacteria</taxon>
        <taxon>Pseudomonadati</taxon>
        <taxon>Bacteroidota</taxon>
        <taxon>Bacteroidia</taxon>
        <taxon>Bacteroidales</taxon>
        <taxon>Candidatus Onthomorpha</taxon>
    </lineage>
</organism>
<feature type="signal peptide" evidence="1">
    <location>
        <begin position="1"/>
        <end position="19"/>
    </location>
</feature>
<feature type="chain" id="PRO_5039323832" description="Outer membrane protein beta-barrel domain-containing protein" evidence="1">
    <location>
        <begin position="20"/>
        <end position="225"/>
    </location>
</feature>
<accession>A0A9D1RID6</accession>
<gene>
    <name evidence="2" type="ORF">IAC47_07055</name>
</gene>
<reference evidence="2" key="1">
    <citation type="journal article" date="2021" name="PeerJ">
        <title>Extensive microbial diversity within the chicken gut microbiome revealed by metagenomics and culture.</title>
        <authorList>
            <person name="Gilroy R."/>
            <person name="Ravi A."/>
            <person name="Getino M."/>
            <person name="Pursley I."/>
            <person name="Horton D.L."/>
            <person name="Alikhan N.F."/>
            <person name="Baker D."/>
            <person name="Gharbi K."/>
            <person name="Hall N."/>
            <person name="Watson M."/>
            <person name="Adriaenssens E.M."/>
            <person name="Foster-Nyarko E."/>
            <person name="Jarju S."/>
            <person name="Secka A."/>
            <person name="Antonio M."/>
            <person name="Oren A."/>
            <person name="Chaudhuri R.R."/>
            <person name="La Ragione R."/>
            <person name="Hildebrand F."/>
            <person name="Pallen M.J."/>
        </authorList>
    </citation>
    <scope>NUCLEOTIDE SEQUENCE</scope>
    <source>
        <strain evidence="2">Gambia16-930</strain>
    </source>
</reference>
<evidence type="ECO:0000256" key="1">
    <source>
        <dbReference type="SAM" id="SignalP"/>
    </source>
</evidence>
<dbReference type="AlphaFoldDB" id="A0A9D1RID6"/>
<dbReference type="EMBL" id="DXGG01000222">
    <property type="protein sequence ID" value="HIW88010.1"/>
    <property type="molecule type" value="Genomic_DNA"/>
</dbReference>